<dbReference type="Pfam" id="PF13472">
    <property type="entry name" value="Lipase_GDSL_2"/>
    <property type="match status" value="1"/>
</dbReference>
<dbReference type="InterPro" id="IPR013830">
    <property type="entry name" value="SGNH_hydro"/>
</dbReference>
<feature type="domain" description="SGNH hydrolase-type esterase" evidence="1">
    <location>
        <begin position="6"/>
        <end position="169"/>
    </location>
</feature>
<keyword evidence="2" id="KW-0378">Hydrolase</keyword>
<reference evidence="2 3" key="1">
    <citation type="journal article" date="2015" name="Genome Announc.">
        <title>Expanding the biotechnology potential of lactobacilli through comparative genomics of 213 strains and associated genera.</title>
        <authorList>
            <person name="Sun Z."/>
            <person name="Harris H.M."/>
            <person name="McCann A."/>
            <person name="Guo C."/>
            <person name="Argimon S."/>
            <person name="Zhang W."/>
            <person name="Yang X."/>
            <person name="Jeffery I.B."/>
            <person name="Cooney J.C."/>
            <person name="Kagawa T.F."/>
            <person name="Liu W."/>
            <person name="Song Y."/>
            <person name="Salvetti E."/>
            <person name="Wrobel A."/>
            <person name="Rasinkangas P."/>
            <person name="Parkhill J."/>
            <person name="Rea M.C."/>
            <person name="O'Sullivan O."/>
            <person name="Ritari J."/>
            <person name="Douillard F.P."/>
            <person name="Paul Ross R."/>
            <person name="Yang R."/>
            <person name="Briner A.E."/>
            <person name="Felis G.E."/>
            <person name="de Vos W.M."/>
            <person name="Barrangou R."/>
            <person name="Klaenhammer T.R."/>
            <person name="Caufield P.W."/>
            <person name="Cui Y."/>
            <person name="Zhang H."/>
            <person name="O'Toole P.W."/>
        </authorList>
    </citation>
    <scope>NUCLEOTIDE SEQUENCE [LARGE SCALE GENOMIC DNA]</scope>
    <source>
        <strain evidence="2 3">DSM 20534</strain>
    </source>
</reference>
<dbReference type="RefSeq" id="WP_056947096.1">
    <property type="nucleotide sequence ID" value="NZ_AZCV01000008.1"/>
</dbReference>
<dbReference type="EMBL" id="AZCV01000008">
    <property type="protein sequence ID" value="KRK37014.1"/>
    <property type="molecule type" value="Genomic_DNA"/>
</dbReference>
<dbReference type="PANTHER" id="PTHR14209">
    <property type="entry name" value="ISOAMYL ACETATE-HYDROLYZING ESTERASE 1"/>
    <property type="match status" value="1"/>
</dbReference>
<dbReference type="Gene3D" id="3.40.50.1110">
    <property type="entry name" value="SGNH hydrolase"/>
    <property type="match status" value="1"/>
</dbReference>
<sequence length="189" mass="21085">MAKIILFGDSILGGFTDGQMTNKVTNQLRQAFPTDKIINNSMAGATTEQALANVNKRVIREHPTVVVVNFGVNDAGLALAMSAGRYNNNLNMLVEKIGAKKVILISPSFTNWRVDRDQSWTRILQFELVTEHVAKHYQLPFLDLAALMQQQQNPLTLLQSDGVHLNNQGIKLLVDHLIPLIRTKLTTKE</sequence>
<dbReference type="Proteomes" id="UP000050909">
    <property type="component" value="Unassembled WGS sequence"/>
</dbReference>
<name>A0A0R1GSI7_9LACO</name>
<evidence type="ECO:0000259" key="1">
    <source>
        <dbReference type="Pfam" id="PF13472"/>
    </source>
</evidence>
<organism evidence="2 3">
    <name type="scientific">Amylolactobacillus amylotrophicus DSM 20534</name>
    <dbReference type="NCBI Taxonomy" id="1423722"/>
    <lineage>
        <taxon>Bacteria</taxon>
        <taxon>Bacillati</taxon>
        <taxon>Bacillota</taxon>
        <taxon>Bacilli</taxon>
        <taxon>Lactobacillales</taxon>
        <taxon>Lactobacillaceae</taxon>
        <taxon>Amylolactobacillus</taxon>
    </lineage>
</organism>
<dbReference type="PANTHER" id="PTHR14209:SF19">
    <property type="entry name" value="ISOAMYL ACETATE-HYDROLYZING ESTERASE 1 HOMOLOG"/>
    <property type="match status" value="1"/>
</dbReference>
<dbReference type="InterPro" id="IPR036514">
    <property type="entry name" value="SGNH_hydro_sf"/>
</dbReference>
<dbReference type="PATRIC" id="fig|1423722.3.peg.1544"/>
<protein>
    <submittedName>
        <fullName evidence="2">Lipase acylhydrolase with gdsl-like motif domain containing protein</fullName>
    </submittedName>
</protein>
<proteinExistence type="predicted"/>
<dbReference type="InterPro" id="IPR045136">
    <property type="entry name" value="Iah1-like"/>
</dbReference>
<dbReference type="GO" id="GO:0016787">
    <property type="term" value="F:hydrolase activity"/>
    <property type="evidence" value="ECO:0007669"/>
    <property type="project" value="UniProtKB-KW"/>
</dbReference>
<dbReference type="AlphaFoldDB" id="A0A0R1GSI7"/>
<accession>A0A0R1GSI7</accession>
<evidence type="ECO:0000313" key="2">
    <source>
        <dbReference type="EMBL" id="KRK37014.1"/>
    </source>
</evidence>
<dbReference type="SUPFAM" id="SSF52266">
    <property type="entry name" value="SGNH hydrolase"/>
    <property type="match status" value="1"/>
</dbReference>
<keyword evidence="3" id="KW-1185">Reference proteome</keyword>
<evidence type="ECO:0000313" key="3">
    <source>
        <dbReference type="Proteomes" id="UP000050909"/>
    </source>
</evidence>
<comment type="caution">
    <text evidence="2">The sequence shown here is derived from an EMBL/GenBank/DDBJ whole genome shotgun (WGS) entry which is preliminary data.</text>
</comment>
<gene>
    <name evidence="2" type="ORF">FC62_GL001518</name>
</gene>